<keyword evidence="1" id="KW-0560">Oxidoreductase</keyword>
<dbReference type="Gene3D" id="3.50.50.60">
    <property type="entry name" value="FAD/NAD(P)-binding domain"/>
    <property type="match status" value="1"/>
</dbReference>
<protein>
    <submittedName>
        <fullName evidence="2">NAD(P)/FAD-dependent oxidoreductase</fullName>
    </submittedName>
</protein>
<dbReference type="EMBL" id="JACAGK010000011">
    <property type="protein sequence ID" value="MDM1047702.1"/>
    <property type="molecule type" value="Genomic_DNA"/>
</dbReference>
<dbReference type="SUPFAM" id="SSF51905">
    <property type="entry name" value="FAD/NAD(P)-binding domain"/>
    <property type="match status" value="2"/>
</dbReference>
<dbReference type="PRINTS" id="PR00469">
    <property type="entry name" value="PNDRDTASEII"/>
</dbReference>
<dbReference type="PANTHER" id="PTHR43539">
    <property type="entry name" value="FLAVIN-BINDING MONOOXYGENASE-LIKE PROTEIN (AFU_ORTHOLOGUE AFUA_4G09220)"/>
    <property type="match status" value="1"/>
</dbReference>
<evidence type="ECO:0000256" key="1">
    <source>
        <dbReference type="ARBA" id="ARBA00023002"/>
    </source>
</evidence>
<organism evidence="2 3">
    <name type="scientific">Sphingobacterium hotanense</name>
    <dbReference type="NCBI Taxonomy" id="649196"/>
    <lineage>
        <taxon>Bacteria</taxon>
        <taxon>Pseudomonadati</taxon>
        <taxon>Bacteroidota</taxon>
        <taxon>Sphingobacteriia</taxon>
        <taxon>Sphingobacteriales</taxon>
        <taxon>Sphingobacteriaceae</taxon>
        <taxon>Sphingobacterium</taxon>
    </lineage>
</organism>
<sequence length="352" mass="38688">MKSYDVIIIGGGQSALACGYFLRRTDLNYILLDDQGQPGGAWHHAWESLTLFSPSQFSSLPGWLMPASVERFPSRSETIEYLDAYEKKYQIPVKRSIKVIAVNKIDKGYNLQTSDGEYNAKVVISATGTWSAPFVPIVEGQKSFQGIQIHSSVYKKPDIFKDKKILIIGGGNSGAQLLAEISKIAQTEWSTLENPTFLPDDVDGRVLFDTATLMYNAQKEGKPIDPNLYNLSSIVMVPSVVEARKRNVLNSKGHINSISSTGVQWESGETEKFDAIVWCTGFKYATQHLANLGITDPNGRIETTGTKANAVSGLWLVGYGNWTGFASATLIGVGRSAKSTVNEIKEYLNDKE</sequence>
<dbReference type="InterPro" id="IPR036188">
    <property type="entry name" value="FAD/NAD-bd_sf"/>
</dbReference>
<dbReference type="RefSeq" id="WP_286650728.1">
    <property type="nucleotide sequence ID" value="NZ_JACAGK010000011.1"/>
</dbReference>
<proteinExistence type="predicted"/>
<dbReference type="Pfam" id="PF13738">
    <property type="entry name" value="Pyr_redox_3"/>
    <property type="match status" value="1"/>
</dbReference>
<dbReference type="NCBIfam" id="NF040505">
    <property type="entry name" value="ArsO_flavin_mono"/>
    <property type="match status" value="1"/>
</dbReference>
<evidence type="ECO:0000313" key="2">
    <source>
        <dbReference type="EMBL" id="MDM1047702.1"/>
    </source>
</evidence>
<comment type="caution">
    <text evidence="2">The sequence shown here is derived from an EMBL/GenBank/DDBJ whole genome shotgun (WGS) entry which is preliminary data.</text>
</comment>
<gene>
    <name evidence="2" type="ORF">HX018_05550</name>
</gene>
<reference evidence="2" key="2">
    <citation type="journal article" date="2022" name="Sci. Total Environ.">
        <title>Prevalence, transmission, and molecular epidemiology of tet(X)-positive bacteria among humans, animals, and environmental niches in China: An epidemiological, and genomic-based study.</title>
        <authorList>
            <person name="Dong N."/>
            <person name="Zeng Y."/>
            <person name="Cai C."/>
            <person name="Sun C."/>
            <person name="Lu J."/>
            <person name="Liu C."/>
            <person name="Zhou H."/>
            <person name="Sun Q."/>
            <person name="Shu L."/>
            <person name="Wang H."/>
            <person name="Wang Y."/>
            <person name="Wang S."/>
            <person name="Wu C."/>
            <person name="Chan E.W."/>
            <person name="Chen G."/>
            <person name="Shen Z."/>
            <person name="Chen S."/>
            <person name="Zhang R."/>
        </authorList>
    </citation>
    <scope>NUCLEOTIDE SEQUENCE</scope>
    <source>
        <strain evidence="2">R1692</strain>
    </source>
</reference>
<keyword evidence="3" id="KW-1185">Reference proteome</keyword>
<dbReference type="Proteomes" id="UP001170954">
    <property type="component" value="Unassembled WGS sequence"/>
</dbReference>
<reference evidence="2" key="1">
    <citation type="submission" date="2020-06" db="EMBL/GenBank/DDBJ databases">
        <authorList>
            <person name="Dong N."/>
        </authorList>
    </citation>
    <scope>NUCLEOTIDE SEQUENCE</scope>
    <source>
        <strain evidence="2">R1692</strain>
    </source>
</reference>
<name>A0ABT7NKG1_9SPHI</name>
<evidence type="ECO:0000313" key="3">
    <source>
        <dbReference type="Proteomes" id="UP001170954"/>
    </source>
</evidence>
<accession>A0ABT7NKG1</accession>
<dbReference type="PROSITE" id="PS51257">
    <property type="entry name" value="PROKAR_LIPOPROTEIN"/>
    <property type="match status" value="1"/>
</dbReference>
<dbReference type="PANTHER" id="PTHR43539:SF78">
    <property type="entry name" value="FLAVIN-CONTAINING MONOOXYGENASE"/>
    <property type="match status" value="1"/>
</dbReference>
<dbReference type="InterPro" id="IPR050982">
    <property type="entry name" value="Auxin_biosynth/cation_transpt"/>
</dbReference>
<dbReference type="PRINTS" id="PR00368">
    <property type="entry name" value="FADPNR"/>
</dbReference>